<gene>
    <name evidence="1" type="ORF">Amal_03920</name>
</gene>
<sequence length="100" mass="11649">MALQLFAQAFLNFRPGKNPFFLGLLPFLNHAFQRQVHHFRLPFRAKLAFELCVPRNRRFFSQKTVEGLLRGVRESPGTGFRFEELTAQDVELTQAAQRQV</sequence>
<reference evidence="1 2" key="1">
    <citation type="submission" date="2016-03" db="EMBL/GenBank/DDBJ databases">
        <title>Draft genome sequence of Acetobacter malorum CECT 7742, a strain isolated from strawberry vinegar.</title>
        <authorList>
            <person name="Sainz F."/>
            <person name="Mas A."/>
            <person name="Torija M.J."/>
        </authorList>
    </citation>
    <scope>NUCLEOTIDE SEQUENCE [LARGE SCALE GENOMIC DNA]</scope>
    <source>
        <strain evidence="1 2">CECT 7742</strain>
    </source>
</reference>
<accession>A0A177G3H2</accession>
<dbReference type="AlphaFoldDB" id="A0A177G3H2"/>
<proteinExistence type="predicted"/>
<name>A0A177G3H2_9PROT</name>
<dbReference type="EMBL" id="LVHD01000217">
    <property type="protein sequence ID" value="OAG74919.1"/>
    <property type="molecule type" value="Genomic_DNA"/>
</dbReference>
<organism evidence="1 2">
    <name type="scientific">Acetobacter malorum</name>
    <dbReference type="NCBI Taxonomy" id="178901"/>
    <lineage>
        <taxon>Bacteria</taxon>
        <taxon>Pseudomonadati</taxon>
        <taxon>Pseudomonadota</taxon>
        <taxon>Alphaproteobacteria</taxon>
        <taxon>Acetobacterales</taxon>
        <taxon>Acetobacteraceae</taxon>
        <taxon>Acetobacter</taxon>
    </lineage>
</organism>
<evidence type="ECO:0000313" key="1">
    <source>
        <dbReference type="EMBL" id="OAG74919.1"/>
    </source>
</evidence>
<dbReference type="Proteomes" id="UP000077349">
    <property type="component" value="Unassembled WGS sequence"/>
</dbReference>
<protein>
    <submittedName>
        <fullName evidence="1">Uncharacterized protein</fullName>
    </submittedName>
</protein>
<comment type="caution">
    <text evidence="1">The sequence shown here is derived from an EMBL/GenBank/DDBJ whole genome shotgun (WGS) entry which is preliminary data.</text>
</comment>
<evidence type="ECO:0000313" key="2">
    <source>
        <dbReference type="Proteomes" id="UP000077349"/>
    </source>
</evidence>